<evidence type="ECO:0000256" key="6">
    <source>
        <dbReference type="ARBA" id="ARBA00022989"/>
    </source>
</evidence>
<dbReference type="Pfam" id="PF07679">
    <property type="entry name" value="I-set"/>
    <property type="match status" value="1"/>
</dbReference>
<protein>
    <recommendedName>
        <fullName evidence="10">Ig-like domain-containing protein</fullName>
    </recommendedName>
</protein>
<dbReference type="Pfam" id="PF13855">
    <property type="entry name" value="LRR_8"/>
    <property type="match status" value="1"/>
</dbReference>
<keyword evidence="4" id="KW-0732">Signal</keyword>
<dbReference type="SUPFAM" id="SSF48726">
    <property type="entry name" value="Immunoglobulin"/>
    <property type="match status" value="1"/>
</dbReference>
<keyword evidence="3" id="KW-0812">Transmembrane</keyword>
<dbReference type="GO" id="GO:0005886">
    <property type="term" value="C:plasma membrane"/>
    <property type="evidence" value="ECO:0007669"/>
    <property type="project" value="TreeGrafter"/>
</dbReference>
<keyword evidence="2" id="KW-0433">Leucine-rich repeat</keyword>
<evidence type="ECO:0000313" key="12">
    <source>
        <dbReference type="Proteomes" id="UP000005408"/>
    </source>
</evidence>
<dbReference type="PANTHER" id="PTHR24369">
    <property type="entry name" value="ANTIGEN BSP, PUTATIVE-RELATED"/>
    <property type="match status" value="1"/>
</dbReference>
<evidence type="ECO:0000256" key="7">
    <source>
        <dbReference type="ARBA" id="ARBA00023136"/>
    </source>
</evidence>
<dbReference type="InterPro" id="IPR013098">
    <property type="entry name" value="Ig_I-set"/>
</dbReference>
<evidence type="ECO:0000256" key="4">
    <source>
        <dbReference type="ARBA" id="ARBA00022729"/>
    </source>
</evidence>
<keyword evidence="8" id="KW-1015">Disulfide bond</keyword>
<comment type="subcellular location">
    <subcellularLocation>
        <location evidence="1">Membrane</location>
        <topology evidence="1">Single-pass membrane protein</topology>
    </subcellularLocation>
</comment>
<dbReference type="PANTHER" id="PTHR24369:SF210">
    <property type="entry name" value="CHAOPTIN-RELATED"/>
    <property type="match status" value="1"/>
</dbReference>
<dbReference type="EnsemblMetazoa" id="G27770.8">
    <property type="protein sequence ID" value="G27770.8:cds"/>
    <property type="gene ID" value="G27770"/>
</dbReference>
<evidence type="ECO:0000256" key="2">
    <source>
        <dbReference type="ARBA" id="ARBA00022614"/>
    </source>
</evidence>
<evidence type="ECO:0000313" key="11">
    <source>
        <dbReference type="EnsemblMetazoa" id="G27770.8:cds"/>
    </source>
</evidence>
<proteinExistence type="predicted"/>
<dbReference type="InterPro" id="IPR050541">
    <property type="entry name" value="LRR_TM_domain-containing"/>
</dbReference>
<feature type="domain" description="Ig-like" evidence="10">
    <location>
        <begin position="112"/>
        <end position="213"/>
    </location>
</feature>
<evidence type="ECO:0000256" key="5">
    <source>
        <dbReference type="ARBA" id="ARBA00022737"/>
    </source>
</evidence>
<evidence type="ECO:0000259" key="10">
    <source>
        <dbReference type="PROSITE" id="PS50835"/>
    </source>
</evidence>
<evidence type="ECO:0000256" key="1">
    <source>
        <dbReference type="ARBA" id="ARBA00004167"/>
    </source>
</evidence>
<sequence>MGIKVFDKRLLEHLPMLKVLDLHGNKLKHLDWTFTETLTSLSYIDISGNLFSELSNSSIMTLRHIKSINLSNNNWKCNCALEWVKVLPSPIPESVDCSGPLSLRYLSIVNVPSSQLTCVPASVRCSTFSFTGKYHTQLNISCSFGGDPFPKVSWIRPDGVKLQYYNYDHPNYVVSETGMLTIKSLDILDDGRWTLHVNNVKKQNSVSLSVTVTGISTTTTTTTTTNGTSTFSLTAPSTSSMTTITATFGITLAMDSRGGGSRSNNCSSYIILKMKTSTIVVLLAVLLMSEQAMGQSWWDRFRNRVQSGYDTASGHVQQAAEEAEAIARQAAERARDAAARARELARQAADGTRDFVRRRIDDLD</sequence>
<dbReference type="InterPro" id="IPR013783">
    <property type="entry name" value="Ig-like_fold"/>
</dbReference>
<dbReference type="InterPro" id="IPR001611">
    <property type="entry name" value="Leu-rich_rpt"/>
</dbReference>
<evidence type="ECO:0000256" key="3">
    <source>
        <dbReference type="ARBA" id="ARBA00022692"/>
    </source>
</evidence>
<reference evidence="11" key="1">
    <citation type="submission" date="2022-08" db="UniProtKB">
        <authorList>
            <consortium name="EnsemblMetazoa"/>
        </authorList>
    </citation>
    <scope>IDENTIFICATION</scope>
    <source>
        <strain evidence="11">05x7-T-G4-1.051#20</strain>
    </source>
</reference>
<dbReference type="InterPro" id="IPR007110">
    <property type="entry name" value="Ig-like_dom"/>
</dbReference>
<dbReference type="InterPro" id="IPR036179">
    <property type="entry name" value="Ig-like_dom_sf"/>
</dbReference>
<keyword evidence="6" id="KW-1133">Transmembrane helix</keyword>
<dbReference type="Proteomes" id="UP000005408">
    <property type="component" value="Unassembled WGS sequence"/>
</dbReference>
<dbReference type="SUPFAM" id="SSF52058">
    <property type="entry name" value="L domain-like"/>
    <property type="match status" value="1"/>
</dbReference>
<name>A0A8W8LEN3_MAGGI</name>
<evidence type="ECO:0000256" key="8">
    <source>
        <dbReference type="ARBA" id="ARBA00023157"/>
    </source>
</evidence>
<keyword evidence="7" id="KW-0472">Membrane</keyword>
<keyword evidence="5" id="KW-0677">Repeat</keyword>
<dbReference type="PROSITE" id="PS50835">
    <property type="entry name" value="IG_LIKE"/>
    <property type="match status" value="1"/>
</dbReference>
<keyword evidence="12" id="KW-1185">Reference proteome</keyword>
<organism evidence="11 12">
    <name type="scientific">Magallana gigas</name>
    <name type="common">Pacific oyster</name>
    <name type="synonym">Crassostrea gigas</name>
    <dbReference type="NCBI Taxonomy" id="29159"/>
    <lineage>
        <taxon>Eukaryota</taxon>
        <taxon>Metazoa</taxon>
        <taxon>Spiralia</taxon>
        <taxon>Lophotrochozoa</taxon>
        <taxon>Mollusca</taxon>
        <taxon>Bivalvia</taxon>
        <taxon>Autobranchia</taxon>
        <taxon>Pteriomorphia</taxon>
        <taxon>Ostreida</taxon>
        <taxon>Ostreoidea</taxon>
        <taxon>Ostreidae</taxon>
        <taxon>Magallana</taxon>
    </lineage>
</organism>
<dbReference type="InterPro" id="IPR032675">
    <property type="entry name" value="LRR_dom_sf"/>
</dbReference>
<keyword evidence="9" id="KW-0175">Coiled coil</keyword>
<dbReference type="AlphaFoldDB" id="A0A8W8LEN3"/>
<evidence type="ECO:0000256" key="9">
    <source>
        <dbReference type="SAM" id="Coils"/>
    </source>
</evidence>
<dbReference type="Gene3D" id="2.60.40.10">
    <property type="entry name" value="Immunoglobulins"/>
    <property type="match status" value="1"/>
</dbReference>
<dbReference type="Gene3D" id="3.80.10.10">
    <property type="entry name" value="Ribonuclease Inhibitor"/>
    <property type="match status" value="1"/>
</dbReference>
<feature type="coiled-coil region" evidence="9">
    <location>
        <begin position="320"/>
        <end position="347"/>
    </location>
</feature>
<accession>A0A8W8LEN3</accession>